<gene>
    <name evidence="1" type="ORF">DFQ02_109126</name>
</gene>
<evidence type="ECO:0000313" key="1">
    <source>
        <dbReference type="EMBL" id="RED45009.1"/>
    </source>
</evidence>
<dbReference type="AlphaFoldDB" id="A0A3D9H6D6"/>
<protein>
    <recommendedName>
        <fullName evidence="3">Pentapeptide repeat protein</fullName>
    </recommendedName>
</protein>
<evidence type="ECO:0000313" key="2">
    <source>
        <dbReference type="Proteomes" id="UP000256629"/>
    </source>
</evidence>
<dbReference type="Proteomes" id="UP000256629">
    <property type="component" value="Unassembled WGS sequence"/>
</dbReference>
<proteinExistence type="predicted"/>
<dbReference type="SUPFAM" id="SSF52058">
    <property type="entry name" value="L domain-like"/>
    <property type="match status" value="1"/>
</dbReference>
<name>A0A3D9H6D6_9FLAO</name>
<sequence>MTKIYSYIDKEGIPFKKLAEFSIRVQKDDILNRLNIESDETTDKIINKGELIISTHHQPDVKAPNFPNKFKLTREAQEEIAINWLKDTTGYIVAEFKTLFELPELNGKPFLLQVERGIRNYFLVLATQTINGDMIVREKYHNRHGFLQENFIKTFGQITKINGTLGINGKINGFGNLTEVGGDLWFSNHVYQENLETIYPLKIVYGDFNLKNTHASLSSLEEVGGNLNLRKTTCHNISSLKRVGGNVLLSKSQLSNFDFSKVEINGKIKTYNDKFNEGKLTTPNY</sequence>
<dbReference type="OrthoDB" id="9818924at2"/>
<organism evidence="1 2">
    <name type="scientific">Seonamhaeicola aphaedonensis</name>
    <dbReference type="NCBI Taxonomy" id="1461338"/>
    <lineage>
        <taxon>Bacteria</taxon>
        <taxon>Pseudomonadati</taxon>
        <taxon>Bacteroidota</taxon>
        <taxon>Flavobacteriia</taxon>
        <taxon>Flavobacteriales</taxon>
        <taxon>Flavobacteriaceae</taxon>
    </lineage>
</organism>
<accession>A0A3D9H6D6</accession>
<comment type="caution">
    <text evidence="1">The sequence shown here is derived from an EMBL/GenBank/DDBJ whole genome shotgun (WGS) entry which is preliminary data.</text>
</comment>
<keyword evidence="2" id="KW-1185">Reference proteome</keyword>
<reference evidence="1 2" key="1">
    <citation type="submission" date="2018-07" db="EMBL/GenBank/DDBJ databases">
        <title>Genomic Encyclopedia of Type Strains, Phase III (KMG-III): the genomes of soil and plant-associated and newly described type strains.</title>
        <authorList>
            <person name="Whitman W."/>
        </authorList>
    </citation>
    <scope>NUCLEOTIDE SEQUENCE [LARGE SCALE GENOMIC DNA]</scope>
    <source>
        <strain evidence="1 2">CECT 8487</strain>
    </source>
</reference>
<evidence type="ECO:0008006" key="3">
    <source>
        <dbReference type="Google" id="ProtNLM"/>
    </source>
</evidence>
<dbReference type="EMBL" id="QRDX01000009">
    <property type="protein sequence ID" value="RED45009.1"/>
    <property type="molecule type" value="Genomic_DNA"/>
</dbReference>
<dbReference type="RefSeq" id="WP_116525085.1">
    <property type="nucleotide sequence ID" value="NZ_QRDX01000009.1"/>
</dbReference>